<dbReference type="Pfam" id="PF00005">
    <property type="entry name" value="ABC_tran"/>
    <property type="match status" value="2"/>
</dbReference>
<organism evidence="4 5">
    <name type="scientific">Fusibacter ferrireducens</name>
    <dbReference type="NCBI Taxonomy" id="2785058"/>
    <lineage>
        <taxon>Bacteria</taxon>
        <taxon>Bacillati</taxon>
        <taxon>Bacillota</taxon>
        <taxon>Clostridia</taxon>
        <taxon>Eubacteriales</taxon>
        <taxon>Eubacteriales Family XII. Incertae Sedis</taxon>
        <taxon>Fusibacter</taxon>
    </lineage>
</organism>
<dbReference type="PROSITE" id="PS50893">
    <property type="entry name" value="ABC_TRANSPORTER_2"/>
    <property type="match status" value="2"/>
</dbReference>
<dbReference type="InterPro" id="IPR003439">
    <property type="entry name" value="ABC_transporter-like_ATP-bd"/>
</dbReference>
<dbReference type="PROSITE" id="PS00211">
    <property type="entry name" value="ABC_TRANSPORTER_1"/>
    <property type="match status" value="2"/>
</dbReference>
<dbReference type="Proteomes" id="UP000614200">
    <property type="component" value="Unassembled WGS sequence"/>
</dbReference>
<evidence type="ECO:0000313" key="5">
    <source>
        <dbReference type="Proteomes" id="UP000614200"/>
    </source>
</evidence>
<gene>
    <name evidence="4" type="ORF">ISU02_00510</name>
</gene>
<evidence type="ECO:0000259" key="3">
    <source>
        <dbReference type="PROSITE" id="PS50893"/>
    </source>
</evidence>
<dbReference type="SUPFAM" id="SSF52540">
    <property type="entry name" value="P-loop containing nucleoside triphosphate hydrolases"/>
    <property type="match status" value="2"/>
</dbReference>
<dbReference type="GO" id="GO:0005524">
    <property type="term" value="F:ATP binding"/>
    <property type="evidence" value="ECO:0007669"/>
    <property type="project" value="UniProtKB-KW"/>
</dbReference>
<dbReference type="InterPro" id="IPR027417">
    <property type="entry name" value="P-loop_NTPase"/>
</dbReference>
<comment type="caution">
    <text evidence="4">The sequence shown here is derived from an EMBL/GenBank/DDBJ whole genome shotgun (WGS) entry which is preliminary data.</text>
</comment>
<evidence type="ECO:0000313" key="4">
    <source>
        <dbReference type="EMBL" id="MBF4691573.1"/>
    </source>
</evidence>
<dbReference type="SMART" id="SM00382">
    <property type="entry name" value="AAA"/>
    <property type="match status" value="2"/>
</dbReference>
<reference evidence="4 5" key="1">
    <citation type="submission" date="2020-11" db="EMBL/GenBank/DDBJ databases">
        <title>Fusibacter basophilias sp. nov.</title>
        <authorList>
            <person name="Qiu D."/>
        </authorList>
    </citation>
    <scope>NUCLEOTIDE SEQUENCE [LARGE SCALE GENOMIC DNA]</scope>
    <source>
        <strain evidence="4 5">Q10-2</strain>
    </source>
</reference>
<accession>A0ABR9ZM80</accession>
<dbReference type="PANTHER" id="PTHR43790:SF4">
    <property type="entry name" value="GUANOSINE IMPORT ATP-BINDING PROTEIN NUPO"/>
    <property type="match status" value="1"/>
</dbReference>
<sequence>MNDKENNNYVLELLDIHKSYGSKVVNDNITMRLKKNEIHALLGENGAGKTTLMNIAYGLVCPDSGKIKVNGTTLVLENSSAAIKNGIGMVHQHFMLIDSFTVLENIVLGRECKKQGVFTDLQKSKIEIQALLEQYNFEIDLEAKVKDISVGMQQKVEIVKMLYRGAKILILDEPTAVLTPKEIDDLLVVLKGLSESGHSIIIITHKLKEIKKSAQRCTIIKHGKLVATVDVKETDEDQLASMMVGRKVEFSVEKRAHHFSKTLFKVDKLCVNDYRGIRAVNNVSFDIREGEILGIAGVDGNGQSELVEAIAGIRKIESGHFFIEGNNITHKKPREIIDSGVSTIPEDRQKMGLILPFNLAFNLILHKYAIRPFSKFGFLNFESIRKQASSRLKAFDVRPDDPNYLASALSGGNQQKLIIARALFDNPKLLIACQPTRGLDVGAIEYIHKMIIEHRNKGRSILLVSHELDEIIDLSDRVLVFYEGKIVGMLEGKAIEERKIGLLMAGGE</sequence>
<feature type="domain" description="ABC transporter" evidence="3">
    <location>
        <begin position="264"/>
        <end position="508"/>
    </location>
</feature>
<feature type="domain" description="ABC transporter" evidence="3">
    <location>
        <begin position="11"/>
        <end position="247"/>
    </location>
</feature>
<proteinExistence type="predicted"/>
<protein>
    <submittedName>
        <fullName evidence="4">ABC transporter ATP-binding protein</fullName>
    </submittedName>
</protein>
<dbReference type="CDD" id="cd03216">
    <property type="entry name" value="ABC_Carb_Monos_I"/>
    <property type="match status" value="1"/>
</dbReference>
<dbReference type="InterPro" id="IPR003593">
    <property type="entry name" value="AAA+_ATPase"/>
</dbReference>
<evidence type="ECO:0000256" key="2">
    <source>
        <dbReference type="ARBA" id="ARBA00022840"/>
    </source>
</evidence>
<keyword evidence="1" id="KW-0547">Nucleotide-binding</keyword>
<evidence type="ECO:0000256" key="1">
    <source>
        <dbReference type="ARBA" id="ARBA00022741"/>
    </source>
</evidence>
<dbReference type="RefSeq" id="WP_194699821.1">
    <property type="nucleotide sequence ID" value="NZ_JADKNH010000001.1"/>
</dbReference>
<dbReference type="EMBL" id="JADKNH010000001">
    <property type="protein sequence ID" value="MBF4691573.1"/>
    <property type="molecule type" value="Genomic_DNA"/>
</dbReference>
<dbReference type="InterPro" id="IPR017871">
    <property type="entry name" value="ABC_transporter-like_CS"/>
</dbReference>
<keyword evidence="5" id="KW-1185">Reference proteome</keyword>
<dbReference type="Gene3D" id="3.40.50.300">
    <property type="entry name" value="P-loop containing nucleotide triphosphate hydrolases"/>
    <property type="match status" value="2"/>
</dbReference>
<dbReference type="CDD" id="cd03215">
    <property type="entry name" value="ABC_Carb_Monos_II"/>
    <property type="match status" value="1"/>
</dbReference>
<keyword evidence="2 4" id="KW-0067">ATP-binding</keyword>
<dbReference type="InterPro" id="IPR050107">
    <property type="entry name" value="ABC_carbohydrate_import_ATPase"/>
</dbReference>
<dbReference type="PANTHER" id="PTHR43790">
    <property type="entry name" value="CARBOHYDRATE TRANSPORT ATP-BINDING PROTEIN MG119-RELATED"/>
    <property type="match status" value="1"/>
</dbReference>
<name>A0ABR9ZM80_9FIRM</name>